<evidence type="ECO:0000259" key="2">
    <source>
        <dbReference type="Pfam" id="PF03972"/>
    </source>
</evidence>
<sequence>MAALLPVAEARGRTGADLLRAFLAGYEVQAHLSSVLGQPLIHRGFHPTGVLTHLGSAIGVGALIGLPRERLATCLGLAGAQAAGLLTSFGTMAKPFHAGKAAADAVLSAFLAEAGFTGSPAVLDGERGLPMVLTGIDDDRLGAELGTRWLVVDNAVKPYAACGAIHAAIDAAIRLAPLVDPARVERIRCDVSAVTVRAAAIPRPASGLEAKFSTQYAVASALLGAGAPAWHFTDRGTQRADVMALTERVDLVSTYERITQARVEVLQTDGTRHADVIDWAKGSPGNPMTSEDTARKFLDLATGRIGPSAAAEVVALVDGLDKQPDLRDLAALVRGAEPARADV</sequence>
<dbReference type="Gene3D" id="1.10.4100.10">
    <property type="entry name" value="2-methylcitrate dehydratase PrpD"/>
    <property type="match status" value="1"/>
</dbReference>
<feature type="domain" description="MmgE/PrpD N-terminal" evidence="2">
    <location>
        <begin position="2"/>
        <end position="135"/>
    </location>
</feature>
<dbReference type="InterPro" id="IPR042183">
    <property type="entry name" value="MmgE/PrpD_sf_1"/>
</dbReference>
<dbReference type="SUPFAM" id="SSF103378">
    <property type="entry name" value="2-methylcitrate dehydratase PrpD"/>
    <property type="match status" value="1"/>
</dbReference>
<comment type="caution">
    <text evidence="4">The sequence shown here is derived from an EMBL/GenBank/DDBJ whole genome shotgun (WGS) entry which is preliminary data.</text>
</comment>
<evidence type="ECO:0000313" key="4">
    <source>
        <dbReference type="EMBL" id="GAA4538556.1"/>
    </source>
</evidence>
<reference evidence="5" key="1">
    <citation type="journal article" date="2019" name="Int. J. Syst. Evol. Microbiol.">
        <title>The Global Catalogue of Microorganisms (GCM) 10K type strain sequencing project: providing services to taxonomists for standard genome sequencing and annotation.</title>
        <authorList>
            <consortium name="The Broad Institute Genomics Platform"/>
            <consortium name="The Broad Institute Genome Sequencing Center for Infectious Disease"/>
            <person name="Wu L."/>
            <person name="Ma J."/>
        </authorList>
    </citation>
    <scope>NUCLEOTIDE SEQUENCE [LARGE SCALE GENOMIC DNA]</scope>
    <source>
        <strain evidence="5">JCM 17906</strain>
    </source>
</reference>
<dbReference type="InterPro" id="IPR005656">
    <property type="entry name" value="MmgE_PrpD"/>
</dbReference>
<gene>
    <name evidence="4" type="ORF">GCM10023175_08660</name>
</gene>
<name>A0ABP8RH05_9PSEU</name>
<organism evidence="4 5">
    <name type="scientific">Pseudonocardia xishanensis</name>
    <dbReference type="NCBI Taxonomy" id="630995"/>
    <lineage>
        <taxon>Bacteria</taxon>
        <taxon>Bacillati</taxon>
        <taxon>Actinomycetota</taxon>
        <taxon>Actinomycetes</taxon>
        <taxon>Pseudonocardiales</taxon>
        <taxon>Pseudonocardiaceae</taxon>
        <taxon>Pseudonocardia</taxon>
    </lineage>
</organism>
<dbReference type="PANTHER" id="PTHR16943:SF8">
    <property type="entry name" value="2-METHYLCITRATE DEHYDRATASE"/>
    <property type="match status" value="1"/>
</dbReference>
<dbReference type="Proteomes" id="UP001501598">
    <property type="component" value="Unassembled WGS sequence"/>
</dbReference>
<dbReference type="InterPro" id="IPR045336">
    <property type="entry name" value="MmgE_PrpD_N"/>
</dbReference>
<comment type="similarity">
    <text evidence="1">Belongs to the PrpD family.</text>
</comment>
<keyword evidence="5" id="KW-1185">Reference proteome</keyword>
<evidence type="ECO:0000256" key="1">
    <source>
        <dbReference type="ARBA" id="ARBA00006174"/>
    </source>
</evidence>
<dbReference type="InterPro" id="IPR042188">
    <property type="entry name" value="MmgE/PrpD_sf_2"/>
</dbReference>
<evidence type="ECO:0000259" key="3">
    <source>
        <dbReference type="Pfam" id="PF19305"/>
    </source>
</evidence>
<dbReference type="PANTHER" id="PTHR16943">
    <property type="entry name" value="2-METHYLCITRATE DEHYDRATASE-RELATED"/>
    <property type="match status" value="1"/>
</dbReference>
<proteinExistence type="inferred from homology"/>
<evidence type="ECO:0000313" key="5">
    <source>
        <dbReference type="Proteomes" id="UP001501598"/>
    </source>
</evidence>
<accession>A0ABP8RH05</accession>
<evidence type="ECO:0008006" key="6">
    <source>
        <dbReference type="Google" id="ProtNLM"/>
    </source>
</evidence>
<dbReference type="Gene3D" id="3.30.1330.120">
    <property type="entry name" value="2-methylcitrate dehydratase PrpD"/>
    <property type="match status" value="1"/>
</dbReference>
<dbReference type="Pfam" id="PF03972">
    <property type="entry name" value="MmgE_PrpD_N"/>
    <property type="match status" value="1"/>
</dbReference>
<dbReference type="EMBL" id="BAABGT010000013">
    <property type="protein sequence ID" value="GAA4538556.1"/>
    <property type="molecule type" value="Genomic_DNA"/>
</dbReference>
<protein>
    <recommendedName>
        <fullName evidence="6">MmgE/PrpD family protein</fullName>
    </recommendedName>
</protein>
<dbReference type="InterPro" id="IPR045337">
    <property type="entry name" value="MmgE_PrpD_C"/>
</dbReference>
<dbReference type="InterPro" id="IPR036148">
    <property type="entry name" value="MmgE/PrpD_sf"/>
</dbReference>
<feature type="domain" description="MmgE/PrpD C-terminal" evidence="3">
    <location>
        <begin position="159"/>
        <end position="318"/>
    </location>
</feature>
<dbReference type="Pfam" id="PF19305">
    <property type="entry name" value="MmgE_PrpD_C"/>
    <property type="match status" value="1"/>
</dbReference>